<reference evidence="4" key="1">
    <citation type="submission" date="2016-08" db="EMBL/GenBank/DDBJ databases">
        <title>Complete Genome Seqeunce of Paenibacillus sp. nov. IHBB 9852 from high altitute lake of Indian trans-Himalayas.</title>
        <authorList>
            <person name="Kiran S."/>
            <person name="Swarnkar M.K."/>
            <person name="Rana A."/>
            <person name="Tewari R."/>
            <person name="Gulati A."/>
        </authorList>
    </citation>
    <scope>NUCLEOTIDE SEQUENCE [LARGE SCALE GENOMIC DNA]</scope>
    <source>
        <strain evidence="4">IHBB 9852</strain>
    </source>
</reference>
<protein>
    <submittedName>
        <fullName evidence="4">Uncharacterized protein</fullName>
    </submittedName>
</protein>
<feature type="transmembrane region" description="Helical" evidence="3">
    <location>
        <begin position="354"/>
        <end position="377"/>
    </location>
</feature>
<keyword evidence="3" id="KW-1133">Transmembrane helix</keyword>
<feature type="coiled-coil region" evidence="1">
    <location>
        <begin position="230"/>
        <end position="264"/>
    </location>
</feature>
<feature type="transmembrane region" description="Helical" evidence="3">
    <location>
        <begin position="325"/>
        <end position="342"/>
    </location>
</feature>
<feature type="transmembrane region" description="Helical" evidence="3">
    <location>
        <begin position="16"/>
        <end position="37"/>
    </location>
</feature>
<feature type="transmembrane region" description="Helical" evidence="3">
    <location>
        <begin position="301"/>
        <end position="320"/>
    </location>
</feature>
<evidence type="ECO:0000256" key="2">
    <source>
        <dbReference type="SAM" id="MobiDB-lite"/>
    </source>
</evidence>
<evidence type="ECO:0000313" key="4">
    <source>
        <dbReference type="EMBL" id="ANY76603.1"/>
    </source>
</evidence>
<gene>
    <name evidence="4" type="ORF">BBD41_16090</name>
</gene>
<evidence type="ECO:0000256" key="3">
    <source>
        <dbReference type="SAM" id="Phobius"/>
    </source>
</evidence>
<dbReference type="EMBL" id="CP016809">
    <property type="protein sequence ID" value="ANY76603.1"/>
    <property type="molecule type" value="Genomic_DNA"/>
</dbReference>
<dbReference type="KEGG" id="pib:BBD41_16090"/>
<dbReference type="AlphaFoldDB" id="A0A1B2E9E1"/>
<proteinExistence type="predicted"/>
<feature type="transmembrane region" description="Helical" evidence="3">
    <location>
        <begin position="270"/>
        <end position="289"/>
    </location>
</feature>
<accession>A0A1B2E9E1</accession>
<keyword evidence="3" id="KW-0812">Transmembrane</keyword>
<sequence length="415" mass="48565">MSLLIHEQKKPKMQPFYWVLTFEAYTIGLLIGLALIVGPVMLLLRWPSVWTWLSLLAVPVGIIMFVKLLRSLRKQVWANTHLDRFALYEDRVEYELWDPATGESEQGSVSLTDVTEMYYGRYVLQYSYAYKKTKMMERSPMFELMPVLYLIARSGMRERAIAVPFLDPMDANRWLEAVGQRNIPLYLTSLVIHDFRDASVPQQLRSDEDLKAAEFDGNIERDFRPYMEELIEEEQQREYTEAELEELEHEMKRLEYEEELRKRKSAFRGVGKLAWLVFPVQFAIGYWLVRLSDNGSIDPNNYAYSISLLGCGSILFFLLVKWMRWPQILIFSLVSLFTFFFVDFSDVETDPTYIMSGSLIALSFMLLPLYGLVYLGLRRLRKNRDARNLPPAPEPYRPAGHPPEPEIDWSKGQQL</sequence>
<dbReference type="SUPFAM" id="SSF103473">
    <property type="entry name" value="MFS general substrate transporter"/>
    <property type="match status" value="1"/>
</dbReference>
<feature type="transmembrane region" description="Helical" evidence="3">
    <location>
        <begin position="49"/>
        <end position="69"/>
    </location>
</feature>
<evidence type="ECO:0000256" key="1">
    <source>
        <dbReference type="SAM" id="Coils"/>
    </source>
</evidence>
<keyword evidence="3" id="KW-0472">Membrane</keyword>
<feature type="compositionally biased region" description="Pro residues" evidence="2">
    <location>
        <begin position="390"/>
        <end position="402"/>
    </location>
</feature>
<dbReference type="GeneID" id="48309777"/>
<dbReference type="InterPro" id="IPR036259">
    <property type="entry name" value="MFS_trans_sf"/>
</dbReference>
<dbReference type="RefSeq" id="WP_099480656.1">
    <property type="nucleotide sequence ID" value="NZ_CP016809.1"/>
</dbReference>
<organism evidence="4">
    <name type="scientific">Paenibacillus ihbetae</name>
    <dbReference type="NCBI Taxonomy" id="1870820"/>
    <lineage>
        <taxon>Bacteria</taxon>
        <taxon>Bacillati</taxon>
        <taxon>Bacillota</taxon>
        <taxon>Bacilli</taxon>
        <taxon>Bacillales</taxon>
        <taxon>Paenibacillaceae</taxon>
        <taxon>Paenibacillus</taxon>
    </lineage>
</organism>
<keyword evidence="1" id="KW-0175">Coiled coil</keyword>
<feature type="region of interest" description="Disordered" evidence="2">
    <location>
        <begin position="386"/>
        <end position="415"/>
    </location>
</feature>
<name>A0A1B2E9E1_9BACL</name>